<dbReference type="Gene3D" id="3.40.630.30">
    <property type="match status" value="1"/>
</dbReference>
<dbReference type="Proteomes" id="UP000308489">
    <property type="component" value="Chromosome 1"/>
</dbReference>
<dbReference type="Pfam" id="PF00583">
    <property type="entry name" value="Acetyltransf_1"/>
    <property type="match status" value="1"/>
</dbReference>
<sequence>MDILKQNSTCKFKKDNNIHTEEISVEGAPMDLLLLADPSEDAINKYIRDCKILVAKLKSKVIGVIAFVEKSSNTYEIMNLAVDEGYRGRGIGKKLIYSAEDKIKKLGGEKILIGTGNSSIDQLLFYQKVGFRMVEIHKDFFVDNYIEEIYENGIRCMDMVRLEKRI</sequence>
<dbReference type="EMBL" id="LR590481">
    <property type="protein sequence ID" value="VTQ85465.1"/>
    <property type="molecule type" value="Genomic_DNA"/>
</dbReference>
<evidence type="ECO:0000256" key="1">
    <source>
        <dbReference type="ARBA" id="ARBA00022679"/>
    </source>
</evidence>
<keyword evidence="1 3" id="KW-0808">Transferase</keyword>
<reference evidence="3 4" key="1">
    <citation type="submission" date="2019-05" db="EMBL/GenBank/DDBJ databases">
        <authorList>
            <consortium name="Pathogen Informatics"/>
        </authorList>
    </citation>
    <scope>NUCLEOTIDE SEQUENCE [LARGE SCALE GENOMIC DNA]</scope>
    <source>
        <strain evidence="3 4">NCTC503</strain>
    </source>
</reference>
<dbReference type="InterPro" id="IPR016181">
    <property type="entry name" value="Acyl_CoA_acyltransferase"/>
</dbReference>
<dbReference type="PROSITE" id="PS51186">
    <property type="entry name" value="GNAT"/>
    <property type="match status" value="1"/>
</dbReference>
<dbReference type="OrthoDB" id="9813917at2"/>
<accession>A0A4U9R2M9</accession>
<feature type="domain" description="N-acetyltransferase" evidence="2">
    <location>
        <begin position="16"/>
        <end position="152"/>
    </location>
</feature>
<name>A0A4U9R2M9_HATHI</name>
<evidence type="ECO:0000259" key="2">
    <source>
        <dbReference type="PROSITE" id="PS51186"/>
    </source>
</evidence>
<dbReference type="GO" id="GO:0008080">
    <property type="term" value="F:N-acetyltransferase activity"/>
    <property type="evidence" value="ECO:0007669"/>
    <property type="project" value="InterPro"/>
</dbReference>
<dbReference type="PANTHER" id="PTHR13947">
    <property type="entry name" value="GNAT FAMILY N-ACETYLTRANSFERASE"/>
    <property type="match status" value="1"/>
</dbReference>
<dbReference type="InterPro" id="IPR000182">
    <property type="entry name" value="GNAT_dom"/>
</dbReference>
<keyword evidence="3" id="KW-0012">Acyltransferase</keyword>
<evidence type="ECO:0000313" key="3">
    <source>
        <dbReference type="EMBL" id="VTQ85465.1"/>
    </source>
</evidence>
<dbReference type="PANTHER" id="PTHR13947:SF37">
    <property type="entry name" value="LD18367P"/>
    <property type="match status" value="1"/>
</dbReference>
<gene>
    <name evidence="3" type="primary">yvbK</name>
    <name evidence="3" type="ORF">NCTC503_00767</name>
</gene>
<evidence type="ECO:0000313" key="4">
    <source>
        <dbReference type="Proteomes" id="UP000308489"/>
    </source>
</evidence>
<protein>
    <submittedName>
        <fullName evidence="3">GNAT family acetyltransferase</fullName>
        <ecNumber evidence="3">2.3.1.-</ecNumber>
    </submittedName>
</protein>
<organism evidence="3 4">
    <name type="scientific">Hathewaya histolytica</name>
    <name type="common">Clostridium histolyticum</name>
    <dbReference type="NCBI Taxonomy" id="1498"/>
    <lineage>
        <taxon>Bacteria</taxon>
        <taxon>Bacillati</taxon>
        <taxon>Bacillota</taxon>
        <taxon>Clostridia</taxon>
        <taxon>Eubacteriales</taxon>
        <taxon>Clostridiaceae</taxon>
        <taxon>Hathewaya</taxon>
    </lineage>
</organism>
<dbReference type="SUPFAM" id="SSF55729">
    <property type="entry name" value="Acyl-CoA N-acyltransferases (Nat)"/>
    <property type="match status" value="1"/>
</dbReference>
<dbReference type="AlphaFoldDB" id="A0A4U9R2M9"/>
<dbReference type="KEGG" id="hhw:NCTC503_00767"/>
<proteinExistence type="predicted"/>
<keyword evidence="4" id="KW-1185">Reference proteome</keyword>
<dbReference type="InterPro" id="IPR050769">
    <property type="entry name" value="NAT_camello-type"/>
</dbReference>
<dbReference type="CDD" id="cd04301">
    <property type="entry name" value="NAT_SF"/>
    <property type="match status" value="1"/>
</dbReference>
<dbReference type="RefSeq" id="WP_138209490.1">
    <property type="nucleotide sequence ID" value="NZ_CBCRUQ010000001.1"/>
</dbReference>
<dbReference type="EC" id="2.3.1.-" evidence="3"/>